<name>A0A5Q4Z000_9GAMM</name>
<reference evidence="2" key="1">
    <citation type="submission" date="2019-09" db="EMBL/GenBank/DDBJ databases">
        <authorList>
            <person name="Hjerde E."/>
        </authorList>
    </citation>
    <scope>NUCLEOTIDE SEQUENCE</scope>
    <source>
        <strain evidence="2">06/09/160</strain>
    </source>
</reference>
<evidence type="ECO:0008006" key="3">
    <source>
        <dbReference type="Google" id="ProtNLM"/>
    </source>
</evidence>
<dbReference type="AlphaFoldDB" id="A0A5Q4Z000"/>
<dbReference type="EMBL" id="LR721751">
    <property type="protein sequence ID" value="VVV05733.1"/>
    <property type="molecule type" value="Genomic_DNA"/>
</dbReference>
<evidence type="ECO:0000313" key="2">
    <source>
        <dbReference type="EMBL" id="VVV05733.1"/>
    </source>
</evidence>
<sequence>MKYILSIILLFMSVMSHAKSLRSIYEVELGNKKTGIYKLEDYTFFVVKQPCLTVKKYSNHKEEKEAKKKYFRSMKEYLSINGIEYNKYNWPENKYIRNDFSKIVSDRYPSGNVLQVREVINRNIEGCIREFVKAVSNEQFVSGVKLSDASVKKIELDILDGYITDVNVNGVNEFFKEKNINIISKGSFLLDDKYHVFDFESVFLDDLSDGLDKKDLSFSLYKGTEVDFNDGKNIDGIIESNILAINFNNENILAWYRLNALFRALNNKELATYISFRVFKIFPFDLDNWVYYMKSIDENSVEFHTFKEILIHIKNEHKMSDWAREQLKEVI</sequence>
<feature type="signal peptide" evidence="1">
    <location>
        <begin position="1"/>
        <end position="18"/>
    </location>
</feature>
<keyword evidence="1" id="KW-0732">Signal</keyword>
<accession>A0A5Q4Z000</accession>
<gene>
    <name evidence="2" type="ORF">AW0309160_03216</name>
</gene>
<feature type="chain" id="PRO_5024433367" description="YARHG domain-containing protein" evidence="1">
    <location>
        <begin position="19"/>
        <end position="331"/>
    </location>
</feature>
<evidence type="ECO:0000256" key="1">
    <source>
        <dbReference type="SAM" id="SignalP"/>
    </source>
</evidence>
<protein>
    <recommendedName>
        <fullName evidence="3">YARHG domain-containing protein</fullName>
    </recommendedName>
</protein>
<organism evidence="2">
    <name type="scientific">Aliivibrio wodanis</name>
    <dbReference type="NCBI Taxonomy" id="80852"/>
    <lineage>
        <taxon>Bacteria</taxon>
        <taxon>Pseudomonadati</taxon>
        <taxon>Pseudomonadota</taxon>
        <taxon>Gammaproteobacteria</taxon>
        <taxon>Vibrionales</taxon>
        <taxon>Vibrionaceae</taxon>
        <taxon>Aliivibrio</taxon>
    </lineage>
</organism>
<proteinExistence type="predicted"/>